<accession>V4MSX1</accession>
<reference evidence="1 2" key="1">
    <citation type="journal article" date="2013" name="Front. Plant Sci.">
        <title>The Reference Genome of the Halophytic Plant Eutrema salsugineum.</title>
        <authorList>
            <person name="Yang R."/>
            <person name="Jarvis D.E."/>
            <person name="Chen H."/>
            <person name="Beilstein M.A."/>
            <person name="Grimwood J."/>
            <person name="Jenkins J."/>
            <person name="Shu S."/>
            <person name="Prochnik S."/>
            <person name="Xin M."/>
            <person name="Ma C."/>
            <person name="Schmutz J."/>
            <person name="Wing R.A."/>
            <person name="Mitchell-Olds T."/>
            <person name="Schumaker K.S."/>
            <person name="Wang X."/>
        </authorList>
    </citation>
    <scope>NUCLEOTIDE SEQUENCE [LARGE SCALE GENOMIC DNA]</scope>
</reference>
<gene>
    <name evidence="1" type="ORF">EUTSA_v10010047mg</name>
</gene>
<sequence length="68" mass="7898">MGHMRITTSFNLLTTKQNTQGRVFLQTNKQTNTKTKTMKNPKHSSSISKALPLLLFFFSPDFFFRQNT</sequence>
<proteinExistence type="predicted"/>
<evidence type="ECO:0000313" key="2">
    <source>
        <dbReference type="Proteomes" id="UP000030689"/>
    </source>
</evidence>
<dbReference type="KEGG" id="eus:EUTSA_v10010047mg"/>
<dbReference type="AlphaFoldDB" id="V4MSX1"/>
<keyword evidence="2" id="KW-1185">Reference proteome</keyword>
<protein>
    <submittedName>
        <fullName evidence="1">Uncharacterized protein</fullName>
    </submittedName>
</protein>
<evidence type="ECO:0000313" key="1">
    <source>
        <dbReference type="EMBL" id="ESQ34896.1"/>
    </source>
</evidence>
<dbReference type="EMBL" id="KI517683">
    <property type="protein sequence ID" value="ESQ34896.1"/>
    <property type="molecule type" value="Genomic_DNA"/>
</dbReference>
<dbReference type="Proteomes" id="UP000030689">
    <property type="component" value="Unassembled WGS sequence"/>
</dbReference>
<dbReference type="Gramene" id="ESQ34896">
    <property type="protein sequence ID" value="ESQ34896"/>
    <property type="gene ID" value="EUTSA_v10010047mg"/>
</dbReference>
<organism evidence="1 2">
    <name type="scientific">Eutrema salsugineum</name>
    <name type="common">Saltwater cress</name>
    <name type="synonym">Sisymbrium salsugineum</name>
    <dbReference type="NCBI Taxonomy" id="72664"/>
    <lineage>
        <taxon>Eukaryota</taxon>
        <taxon>Viridiplantae</taxon>
        <taxon>Streptophyta</taxon>
        <taxon>Embryophyta</taxon>
        <taxon>Tracheophyta</taxon>
        <taxon>Spermatophyta</taxon>
        <taxon>Magnoliopsida</taxon>
        <taxon>eudicotyledons</taxon>
        <taxon>Gunneridae</taxon>
        <taxon>Pentapetalae</taxon>
        <taxon>rosids</taxon>
        <taxon>malvids</taxon>
        <taxon>Brassicales</taxon>
        <taxon>Brassicaceae</taxon>
        <taxon>Eutremeae</taxon>
        <taxon>Eutrema</taxon>
    </lineage>
</organism>
<name>V4MSX1_EUTSA</name>